<gene>
    <name evidence="6" type="ORF">EI291_07215</name>
</gene>
<feature type="region of interest" description="Disordered" evidence="4">
    <location>
        <begin position="84"/>
        <end position="108"/>
    </location>
</feature>
<sequence>MALYINFDTDKAIIRPESAATVAEVLTLLQQNPQLRLAVQGHTDNAGTAPHNQQLSTARAQSVVAALTEAGIATNRLQAAGFGQTKPVADNTTEEGRAKNRRVELVKL</sequence>
<dbReference type="PROSITE" id="PS51123">
    <property type="entry name" value="OMPA_2"/>
    <property type="match status" value="1"/>
</dbReference>
<proteinExistence type="predicted"/>
<dbReference type="InterPro" id="IPR050330">
    <property type="entry name" value="Bact_OuterMem_StrucFunc"/>
</dbReference>
<evidence type="ECO:0000256" key="1">
    <source>
        <dbReference type="ARBA" id="ARBA00004442"/>
    </source>
</evidence>
<dbReference type="PANTHER" id="PTHR30329:SF20">
    <property type="entry name" value="EXPORTED PROTEIN"/>
    <property type="match status" value="1"/>
</dbReference>
<evidence type="ECO:0000256" key="4">
    <source>
        <dbReference type="SAM" id="MobiDB-lite"/>
    </source>
</evidence>
<dbReference type="Proteomes" id="UP000273500">
    <property type="component" value="Unassembled WGS sequence"/>
</dbReference>
<evidence type="ECO:0000256" key="3">
    <source>
        <dbReference type="PROSITE-ProRule" id="PRU00473"/>
    </source>
</evidence>
<dbReference type="PRINTS" id="PR01021">
    <property type="entry name" value="OMPADOMAIN"/>
</dbReference>
<evidence type="ECO:0000256" key="2">
    <source>
        <dbReference type="ARBA" id="ARBA00023136"/>
    </source>
</evidence>
<dbReference type="EMBL" id="RWIT01000003">
    <property type="protein sequence ID" value="RSK49635.1"/>
    <property type="molecule type" value="Genomic_DNA"/>
</dbReference>
<dbReference type="PRINTS" id="PR01023">
    <property type="entry name" value="NAFLGMOTY"/>
</dbReference>
<evidence type="ECO:0000259" key="5">
    <source>
        <dbReference type="PROSITE" id="PS51123"/>
    </source>
</evidence>
<dbReference type="OrthoDB" id="9792021at2"/>
<dbReference type="Pfam" id="PF00691">
    <property type="entry name" value="OmpA"/>
    <property type="match status" value="1"/>
</dbReference>
<dbReference type="InterPro" id="IPR036737">
    <property type="entry name" value="OmpA-like_sf"/>
</dbReference>
<comment type="subcellular location">
    <subcellularLocation>
        <location evidence="1">Cell outer membrane</location>
    </subcellularLocation>
</comment>
<keyword evidence="7" id="KW-1185">Reference proteome</keyword>
<keyword evidence="2 3" id="KW-0472">Membrane</keyword>
<dbReference type="Gene3D" id="3.30.1330.60">
    <property type="entry name" value="OmpA-like domain"/>
    <property type="match status" value="1"/>
</dbReference>
<feature type="domain" description="OmpA-like" evidence="5">
    <location>
        <begin position="1"/>
        <end position="108"/>
    </location>
</feature>
<dbReference type="AlphaFoldDB" id="A0A428KT32"/>
<dbReference type="GO" id="GO:0009279">
    <property type="term" value="C:cell outer membrane"/>
    <property type="evidence" value="ECO:0007669"/>
    <property type="project" value="UniProtKB-SubCell"/>
</dbReference>
<accession>A0A428KT32</accession>
<reference evidence="6 7" key="1">
    <citation type="submission" date="2018-12" db="EMBL/GenBank/DDBJ databases">
        <authorList>
            <person name="Feng G."/>
            <person name="Zhu H."/>
        </authorList>
    </citation>
    <scope>NUCLEOTIDE SEQUENCE [LARGE SCALE GENOMIC DNA]</scope>
    <source>
        <strain evidence="6 7">KCTC 12533</strain>
    </source>
</reference>
<evidence type="ECO:0000313" key="6">
    <source>
        <dbReference type="EMBL" id="RSK49635.1"/>
    </source>
</evidence>
<dbReference type="InterPro" id="IPR006664">
    <property type="entry name" value="OMP_bac"/>
</dbReference>
<dbReference type="InterPro" id="IPR006665">
    <property type="entry name" value="OmpA-like"/>
</dbReference>
<evidence type="ECO:0000313" key="7">
    <source>
        <dbReference type="Proteomes" id="UP000273500"/>
    </source>
</evidence>
<dbReference type="SUPFAM" id="SSF103088">
    <property type="entry name" value="OmpA-like"/>
    <property type="match status" value="1"/>
</dbReference>
<dbReference type="PANTHER" id="PTHR30329">
    <property type="entry name" value="STATOR ELEMENT OF FLAGELLAR MOTOR COMPLEX"/>
    <property type="match status" value="1"/>
</dbReference>
<protein>
    <submittedName>
        <fullName evidence="6">OmpA family protein</fullName>
    </submittedName>
</protein>
<dbReference type="CDD" id="cd07185">
    <property type="entry name" value="OmpA_C-like"/>
    <property type="match status" value="1"/>
</dbReference>
<comment type="caution">
    <text evidence="6">The sequence shown here is derived from an EMBL/GenBank/DDBJ whole genome shotgun (WGS) entry which is preliminary data.</text>
</comment>
<feature type="compositionally biased region" description="Basic and acidic residues" evidence="4">
    <location>
        <begin position="94"/>
        <end position="108"/>
    </location>
</feature>
<organism evidence="6 7">
    <name type="scientific">Hymenobacter rigui</name>
    <dbReference type="NCBI Taxonomy" id="334424"/>
    <lineage>
        <taxon>Bacteria</taxon>
        <taxon>Pseudomonadati</taxon>
        <taxon>Bacteroidota</taxon>
        <taxon>Cytophagia</taxon>
        <taxon>Cytophagales</taxon>
        <taxon>Hymenobacteraceae</taxon>
        <taxon>Hymenobacter</taxon>
    </lineage>
</organism>
<name>A0A428KT32_9BACT</name>